<dbReference type="RefSeq" id="WP_378263530.1">
    <property type="nucleotide sequence ID" value="NZ_JBHSIT010000014.1"/>
</dbReference>
<dbReference type="EMBL" id="JBHSIT010000014">
    <property type="protein sequence ID" value="MFC4913026.1"/>
    <property type="molecule type" value="Genomic_DNA"/>
</dbReference>
<protein>
    <submittedName>
        <fullName evidence="2">Uncharacterized protein</fullName>
    </submittedName>
</protein>
<keyword evidence="3" id="KW-1185">Reference proteome</keyword>
<evidence type="ECO:0000313" key="3">
    <source>
        <dbReference type="Proteomes" id="UP001595872"/>
    </source>
</evidence>
<feature type="compositionally biased region" description="Basic and acidic residues" evidence="1">
    <location>
        <begin position="564"/>
        <end position="574"/>
    </location>
</feature>
<reference evidence="3" key="1">
    <citation type="journal article" date="2019" name="Int. J. Syst. Evol. Microbiol.">
        <title>The Global Catalogue of Microorganisms (GCM) 10K type strain sequencing project: providing services to taxonomists for standard genome sequencing and annotation.</title>
        <authorList>
            <consortium name="The Broad Institute Genomics Platform"/>
            <consortium name="The Broad Institute Genome Sequencing Center for Infectious Disease"/>
            <person name="Wu L."/>
            <person name="Ma J."/>
        </authorList>
    </citation>
    <scope>NUCLEOTIDE SEQUENCE [LARGE SCALE GENOMIC DNA]</scope>
    <source>
        <strain evidence="3">KLKA75</strain>
    </source>
</reference>
<feature type="compositionally biased region" description="Basic and acidic residues" evidence="1">
    <location>
        <begin position="482"/>
        <end position="557"/>
    </location>
</feature>
<gene>
    <name evidence="2" type="ORF">ACFPCY_37405</name>
</gene>
<organism evidence="2 3">
    <name type="scientific">Actinomadura gamaensis</name>
    <dbReference type="NCBI Taxonomy" id="1763541"/>
    <lineage>
        <taxon>Bacteria</taxon>
        <taxon>Bacillati</taxon>
        <taxon>Actinomycetota</taxon>
        <taxon>Actinomycetes</taxon>
        <taxon>Streptosporangiales</taxon>
        <taxon>Thermomonosporaceae</taxon>
        <taxon>Actinomadura</taxon>
    </lineage>
</organism>
<feature type="region of interest" description="Disordered" evidence="1">
    <location>
        <begin position="343"/>
        <end position="592"/>
    </location>
</feature>
<dbReference type="Proteomes" id="UP001595872">
    <property type="component" value="Unassembled WGS sequence"/>
</dbReference>
<feature type="compositionally biased region" description="Basic and acidic residues" evidence="1">
    <location>
        <begin position="382"/>
        <end position="415"/>
    </location>
</feature>
<proteinExistence type="predicted"/>
<accession>A0ABV9UCU9</accession>
<evidence type="ECO:0000313" key="2">
    <source>
        <dbReference type="EMBL" id="MFC4913026.1"/>
    </source>
</evidence>
<sequence>MIIPSNIGMLAQSLNPEGVQREAGRLHKAAQGIKTSGENVNSAWVHGLNPGVYDAPEGDRLRQATLPVQAESAQFGDQLWKVADALDAYAAEIQPIKARLLTLFNEANAFIAKADPVGADLDKHPDLVKENNRLESEVRTQAIALAAAEERCATRIYAAYGGHELRLCTPGDNQPTIPLWGTPEKADEPLYMDVWHGVKSFGLGIWDVTWGNIASLTGLKGFDNLKSSWEGMGKIGLAGLLVSFPGAWALLADPRVRGFFLKTNKDTAKGFLAWDEWKRDPSRAGGQLFGNLAMLLSLKKTGAPAASAAGRGVEWAARGAKALDPVTALGKTATGVRSLAGNLKDGNLGLPRPRLDADLPKVDTPSAPPAGTPRPSPGDFHAIGEADGPHGTKTKIGLDAKHPHEYSPPAREDLPSSKAAKPGTGHPHPGRAEGPTPPDRELAPAGARPRHDPGSVHGNSPAGNRTTHDPNSPHKTHSVGGDGKDGHAPASDAPRKAAHEGALPKERSGEHPDVDNGHPSTHDRHPSAHNGQERPGHTGPGHDTDPSRSAPPRDHGPQDGPSSHGDETGHHGPESSHSSGSVEPAHPDPSLTPEQLAELHRLEDQARALAQRHGVHVDYSSHPIDPANAAKINEALEKLGREYPGVFSGMDQVKVQSLDEMMQSNPGAAQALGYSVHDGEVFRNLVTPPKGIYLNQNFFADHGSTLQRANEDAASGWQVPGSGTAEGTIYHEFGHQIGRKLLANPHFRDELSKEFRKLGIPVDPDSLSPGIPGGRDAVRAGLSKYGATKPSEMLAEGFAEWKLSPHPRPIATAIGSIMDKYFKGR</sequence>
<evidence type="ECO:0000256" key="1">
    <source>
        <dbReference type="SAM" id="MobiDB-lite"/>
    </source>
</evidence>
<name>A0ABV9UCU9_9ACTN</name>
<feature type="compositionally biased region" description="Pro residues" evidence="1">
    <location>
        <begin position="366"/>
        <end position="376"/>
    </location>
</feature>
<comment type="caution">
    <text evidence="2">The sequence shown here is derived from an EMBL/GenBank/DDBJ whole genome shotgun (WGS) entry which is preliminary data.</text>
</comment>